<evidence type="ECO:0000313" key="9">
    <source>
        <dbReference type="WBParaSite" id="SBAD_0000911001-mRNA-1"/>
    </source>
</evidence>
<evidence type="ECO:0000256" key="5">
    <source>
        <dbReference type="ARBA" id="ARBA00023136"/>
    </source>
</evidence>
<comment type="similarity">
    <text evidence="2 6">Belongs to the TVP23 family.</text>
</comment>
<dbReference type="OrthoDB" id="2151161at2759"/>
<comment type="subcellular location">
    <subcellularLocation>
        <location evidence="1 6">Membrane</location>
        <topology evidence="1 6">Multi-pass membrane protein</topology>
    </subcellularLocation>
</comment>
<organism evidence="9">
    <name type="scientific">Soboliphyme baturini</name>
    <dbReference type="NCBI Taxonomy" id="241478"/>
    <lineage>
        <taxon>Eukaryota</taxon>
        <taxon>Metazoa</taxon>
        <taxon>Ecdysozoa</taxon>
        <taxon>Nematoda</taxon>
        <taxon>Enoplea</taxon>
        <taxon>Dorylaimia</taxon>
        <taxon>Dioctophymatida</taxon>
        <taxon>Dioctophymatoidea</taxon>
        <taxon>Soboliphymatidae</taxon>
        <taxon>Soboliphyme</taxon>
    </lineage>
</organism>
<sequence>MWLGEGNSNSCLPTFAVVSELAKDRLTSGDIIFSALDFWTVKNVTGRLLVGLRWRNYVDEDGSSHWQFESKNTKTEQNVVETQIFWFVLIFFPMLWTIFSLVAFLTLKWTWLVVVLFATAMTGSNLYGYLRCKWHSRQELRSYVSQNLLWKVNGLIYAAMNSESDP</sequence>
<evidence type="ECO:0000313" key="7">
    <source>
        <dbReference type="EMBL" id="VDP19318.1"/>
    </source>
</evidence>
<feature type="transmembrane region" description="Helical" evidence="6">
    <location>
        <begin position="84"/>
        <end position="105"/>
    </location>
</feature>
<proteinExistence type="inferred from homology"/>
<dbReference type="WBParaSite" id="SBAD_0000911001-mRNA-1">
    <property type="protein sequence ID" value="SBAD_0000911001-mRNA-1"/>
    <property type="gene ID" value="SBAD_0000911001"/>
</dbReference>
<reference evidence="9" key="1">
    <citation type="submission" date="2016-06" db="UniProtKB">
        <authorList>
            <consortium name="WormBaseParasite"/>
        </authorList>
    </citation>
    <scope>IDENTIFICATION</scope>
</reference>
<keyword evidence="8" id="KW-1185">Reference proteome</keyword>
<evidence type="ECO:0000313" key="8">
    <source>
        <dbReference type="Proteomes" id="UP000270296"/>
    </source>
</evidence>
<evidence type="ECO:0000256" key="3">
    <source>
        <dbReference type="ARBA" id="ARBA00022692"/>
    </source>
</evidence>
<dbReference type="Pfam" id="PF05832">
    <property type="entry name" value="DUF846"/>
    <property type="match status" value="1"/>
</dbReference>
<dbReference type="InterPro" id="IPR008564">
    <property type="entry name" value="TVP23-like"/>
</dbReference>
<dbReference type="PANTHER" id="PTHR13019">
    <property type="entry name" value="GOLGI APPARATUS MEMBRANE PROTEIN TVP23"/>
    <property type="match status" value="1"/>
</dbReference>
<reference evidence="7 8" key="2">
    <citation type="submission" date="2018-11" db="EMBL/GenBank/DDBJ databases">
        <authorList>
            <consortium name="Pathogen Informatics"/>
        </authorList>
    </citation>
    <scope>NUCLEOTIDE SEQUENCE [LARGE SCALE GENOMIC DNA]</scope>
</reference>
<dbReference type="GO" id="GO:0000139">
    <property type="term" value="C:Golgi membrane"/>
    <property type="evidence" value="ECO:0007669"/>
    <property type="project" value="TreeGrafter"/>
</dbReference>
<dbReference type="PANTHER" id="PTHR13019:SF25">
    <property type="entry name" value="GOLGI APPARATUS MEMBRANE PROTEIN TVP23 HOMOLOG"/>
    <property type="match status" value="1"/>
</dbReference>
<name>A0A183IYU2_9BILA</name>
<dbReference type="EMBL" id="UZAM01011973">
    <property type="protein sequence ID" value="VDP19318.1"/>
    <property type="molecule type" value="Genomic_DNA"/>
</dbReference>
<dbReference type="AlphaFoldDB" id="A0A183IYU2"/>
<dbReference type="GO" id="GO:0016192">
    <property type="term" value="P:vesicle-mediated transport"/>
    <property type="evidence" value="ECO:0007669"/>
    <property type="project" value="TreeGrafter"/>
</dbReference>
<dbReference type="GO" id="GO:0009306">
    <property type="term" value="P:protein secretion"/>
    <property type="evidence" value="ECO:0007669"/>
    <property type="project" value="TreeGrafter"/>
</dbReference>
<evidence type="ECO:0000256" key="2">
    <source>
        <dbReference type="ARBA" id="ARBA00005467"/>
    </source>
</evidence>
<evidence type="ECO:0000256" key="4">
    <source>
        <dbReference type="ARBA" id="ARBA00022989"/>
    </source>
</evidence>
<keyword evidence="3 6" id="KW-0812">Transmembrane</keyword>
<protein>
    <recommendedName>
        <fullName evidence="6">Golgi apparatus membrane protein TVP23 homolog</fullName>
    </recommendedName>
</protein>
<keyword evidence="5 6" id="KW-0472">Membrane</keyword>
<evidence type="ECO:0000256" key="1">
    <source>
        <dbReference type="ARBA" id="ARBA00004141"/>
    </source>
</evidence>
<gene>
    <name evidence="7" type="ORF">SBAD_LOCUS8792</name>
</gene>
<dbReference type="Proteomes" id="UP000270296">
    <property type="component" value="Unassembled WGS sequence"/>
</dbReference>
<accession>A0A183IYU2</accession>
<keyword evidence="4 6" id="KW-1133">Transmembrane helix</keyword>
<evidence type="ECO:0000256" key="6">
    <source>
        <dbReference type="RuleBase" id="RU361206"/>
    </source>
</evidence>
<feature type="transmembrane region" description="Helical" evidence="6">
    <location>
        <begin position="111"/>
        <end position="130"/>
    </location>
</feature>